<dbReference type="RefSeq" id="WP_100295867.1">
    <property type="nucleotide sequence ID" value="NZ_PHGZ01000004.1"/>
</dbReference>
<organism evidence="1 2">
    <name type="scientific">Caviibacterium pharyngocola</name>
    <dbReference type="NCBI Taxonomy" id="28159"/>
    <lineage>
        <taxon>Bacteria</taxon>
        <taxon>Pseudomonadati</taxon>
        <taxon>Pseudomonadota</taxon>
        <taxon>Gammaproteobacteria</taxon>
        <taxon>Pasteurellales</taxon>
        <taxon>Pasteurellaceae</taxon>
        <taxon>Caviibacterium</taxon>
    </lineage>
</organism>
<gene>
    <name evidence="1" type="ORF">CVP04_02080</name>
</gene>
<dbReference type="AlphaFoldDB" id="A0A2M8RYF0"/>
<name>A0A2M8RYF0_9PAST</name>
<dbReference type="OrthoDB" id="850028at2"/>
<dbReference type="Proteomes" id="UP000230282">
    <property type="component" value="Unassembled WGS sequence"/>
</dbReference>
<evidence type="ECO:0000313" key="1">
    <source>
        <dbReference type="EMBL" id="PJG83902.1"/>
    </source>
</evidence>
<dbReference type="EMBL" id="PHGZ01000004">
    <property type="protein sequence ID" value="PJG83902.1"/>
    <property type="molecule type" value="Genomic_DNA"/>
</dbReference>
<sequence length="289" mass="33348">MINLILLTFGERLENHYQAVFSILTYLKDPLIKRVIVVTDRREFYTWLQNEIEIIEINQTVLNEWQGAHQFFWRVKIKALEAVQQKYPQENLLYVDSDTFLAGELSAMQAQLSQGVPFMHKAEWALNAQKDKTLKKMHRTLCGKTVADIRLTDQTTMWNAGVIALPADKAEAMIALTLQACDEMCATDSPKRLLEQFAFSVALNHLGSLQPCDKIIGHYWGNKIEWNQSIAEFLLNAQLTGRSVTQCVESLREFDWSKLPLTKKQRSTNEKLKGLIDKFFRPKNISYFS</sequence>
<proteinExistence type="predicted"/>
<protein>
    <recommendedName>
        <fullName evidence="3">Glycosyl transferase</fullName>
    </recommendedName>
</protein>
<evidence type="ECO:0008006" key="3">
    <source>
        <dbReference type="Google" id="ProtNLM"/>
    </source>
</evidence>
<reference evidence="1 2" key="1">
    <citation type="submission" date="2017-11" db="EMBL/GenBank/DDBJ databases">
        <title>Reclassification of Bisgaard taxon 5 as Caviibacterium pharyngocola gen. nov., sp. nov.</title>
        <authorList>
            <person name="Christensen H."/>
        </authorList>
    </citation>
    <scope>NUCLEOTIDE SEQUENCE [LARGE SCALE GENOMIC DNA]</scope>
    <source>
        <strain evidence="1 2">7_3</strain>
    </source>
</reference>
<evidence type="ECO:0000313" key="2">
    <source>
        <dbReference type="Proteomes" id="UP000230282"/>
    </source>
</evidence>
<accession>A0A2M8RYF0</accession>
<keyword evidence="2" id="KW-1185">Reference proteome</keyword>
<comment type="caution">
    <text evidence="1">The sequence shown here is derived from an EMBL/GenBank/DDBJ whole genome shotgun (WGS) entry which is preliminary data.</text>
</comment>